<dbReference type="Proteomes" id="UP001356427">
    <property type="component" value="Unassembled WGS sequence"/>
</dbReference>
<protein>
    <submittedName>
        <fullName evidence="2">Uncharacterized protein</fullName>
    </submittedName>
</protein>
<keyword evidence="1" id="KW-0732">Signal</keyword>
<evidence type="ECO:0000313" key="2">
    <source>
        <dbReference type="EMBL" id="KAK6276776.1"/>
    </source>
</evidence>
<dbReference type="AlphaFoldDB" id="A0AAN8KJT8"/>
<gene>
    <name evidence="2" type="ORF">J4Q44_G00392310</name>
</gene>
<reference evidence="2 3" key="1">
    <citation type="submission" date="2021-04" db="EMBL/GenBank/DDBJ databases">
        <authorList>
            <person name="De Guttry C."/>
            <person name="Zahm M."/>
            <person name="Klopp C."/>
            <person name="Cabau C."/>
            <person name="Louis A."/>
            <person name="Berthelot C."/>
            <person name="Parey E."/>
            <person name="Roest Crollius H."/>
            <person name="Montfort J."/>
            <person name="Robinson-Rechavi M."/>
            <person name="Bucao C."/>
            <person name="Bouchez O."/>
            <person name="Gislard M."/>
            <person name="Lluch J."/>
            <person name="Milhes M."/>
            <person name="Lampietro C."/>
            <person name="Lopez Roques C."/>
            <person name="Donnadieu C."/>
            <person name="Braasch I."/>
            <person name="Desvignes T."/>
            <person name="Postlethwait J."/>
            <person name="Bobe J."/>
            <person name="Wedekind C."/>
            <person name="Guiguen Y."/>
        </authorList>
    </citation>
    <scope>NUCLEOTIDE SEQUENCE [LARGE SCALE GENOMIC DNA]</scope>
    <source>
        <strain evidence="2">Cs_M1</strain>
        <tissue evidence="2">Blood</tissue>
    </source>
</reference>
<keyword evidence="3" id="KW-1185">Reference proteome</keyword>
<feature type="non-terminal residue" evidence="2">
    <location>
        <position position="62"/>
    </location>
</feature>
<name>A0AAN8KJT8_9TELE</name>
<comment type="caution">
    <text evidence="2">The sequence shown here is derived from an EMBL/GenBank/DDBJ whole genome shotgun (WGS) entry which is preliminary data.</text>
</comment>
<evidence type="ECO:0000256" key="1">
    <source>
        <dbReference type="SAM" id="SignalP"/>
    </source>
</evidence>
<sequence length="62" mass="6859">MLLLQFPLFCLRLWNPELFTGCATLSQTCCFQLSLSTPPAISTSKCPAMKSQVTFTPDLLTC</sequence>
<feature type="signal peptide" evidence="1">
    <location>
        <begin position="1"/>
        <end position="16"/>
    </location>
</feature>
<feature type="chain" id="PRO_5043030175" evidence="1">
    <location>
        <begin position="17"/>
        <end position="62"/>
    </location>
</feature>
<organism evidence="2 3">
    <name type="scientific">Coregonus suidteri</name>
    <dbReference type="NCBI Taxonomy" id="861788"/>
    <lineage>
        <taxon>Eukaryota</taxon>
        <taxon>Metazoa</taxon>
        <taxon>Chordata</taxon>
        <taxon>Craniata</taxon>
        <taxon>Vertebrata</taxon>
        <taxon>Euteleostomi</taxon>
        <taxon>Actinopterygii</taxon>
        <taxon>Neopterygii</taxon>
        <taxon>Teleostei</taxon>
        <taxon>Protacanthopterygii</taxon>
        <taxon>Salmoniformes</taxon>
        <taxon>Salmonidae</taxon>
        <taxon>Coregoninae</taxon>
        <taxon>Coregonus</taxon>
    </lineage>
</organism>
<evidence type="ECO:0000313" key="3">
    <source>
        <dbReference type="Proteomes" id="UP001356427"/>
    </source>
</evidence>
<accession>A0AAN8KJT8</accession>
<dbReference type="EMBL" id="JAGTTL010001847">
    <property type="protein sequence ID" value="KAK6276776.1"/>
    <property type="molecule type" value="Genomic_DNA"/>
</dbReference>
<proteinExistence type="predicted"/>